<accession>A0A8T0C384</accession>
<feature type="compositionally biased region" description="Basic and acidic residues" evidence="1">
    <location>
        <begin position="1"/>
        <end position="12"/>
    </location>
</feature>
<protein>
    <submittedName>
        <fullName evidence="2">Uncharacterized protein</fullName>
    </submittedName>
</protein>
<evidence type="ECO:0000313" key="3">
    <source>
        <dbReference type="Proteomes" id="UP000016480"/>
    </source>
</evidence>
<comment type="caution">
    <text evidence="2">The sequence shown here is derived from an EMBL/GenBank/DDBJ whole genome shotgun (WGS) entry which is preliminary data.</text>
</comment>
<sequence length="42" mass="4943">MADTEKRAEKASEVTYQHTKKQAKYRKSKHEKPVENKVKPTI</sequence>
<proteinExistence type="predicted"/>
<dbReference type="EMBL" id="AHCD03000040">
    <property type="protein sequence ID" value="KAF7783819.1"/>
    <property type="molecule type" value="Genomic_DNA"/>
</dbReference>
<name>A0A8T0C384_9GAMM</name>
<dbReference type="AlphaFoldDB" id="A0A8T0C384"/>
<feature type="compositionally biased region" description="Basic residues" evidence="1">
    <location>
        <begin position="18"/>
        <end position="30"/>
    </location>
</feature>
<evidence type="ECO:0000256" key="1">
    <source>
        <dbReference type="SAM" id="MobiDB-lite"/>
    </source>
</evidence>
<organism evidence="2 3">
    <name type="scientific">Pseudoalteromonas rubra</name>
    <dbReference type="NCBI Taxonomy" id="43658"/>
    <lineage>
        <taxon>Bacteria</taxon>
        <taxon>Pseudomonadati</taxon>
        <taxon>Pseudomonadota</taxon>
        <taxon>Gammaproteobacteria</taxon>
        <taxon>Alteromonadales</taxon>
        <taxon>Pseudoalteromonadaceae</taxon>
        <taxon>Pseudoalteromonas</taxon>
    </lineage>
</organism>
<evidence type="ECO:0000313" key="2">
    <source>
        <dbReference type="EMBL" id="KAF7783819.1"/>
    </source>
</evidence>
<feature type="compositionally biased region" description="Basic and acidic residues" evidence="1">
    <location>
        <begin position="31"/>
        <end position="42"/>
    </location>
</feature>
<feature type="region of interest" description="Disordered" evidence="1">
    <location>
        <begin position="1"/>
        <end position="42"/>
    </location>
</feature>
<reference evidence="2 3" key="1">
    <citation type="journal article" date="2012" name="J. Bacteriol.">
        <title>Genome sequence of the cycloprodigiosin-producing bacterial strain Pseudoalteromonas rubra ATCC 29570(T).</title>
        <authorList>
            <person name="Xie B.B."/>
            <person name="Shu Y.L."/>
            <person name="Qin Q.L."/>
            <person name="Rong J.C."/>
            <person name="Zhang X.Y."/>
            <person name="Chen X.L."/>
            <person name="Zhou B.C."/>
            <person name="Zhang Y.Z."/>
        </authorList>
    </citation>
    <scope>NUCLEOTIDE SEQUENCE [LARGE SCALE GENOMIC DNA]</scope>
    <source>
        <strain evidence="2 3">DSM 6842</strain>
    </source>
</reference>
<dbReference type="Proteomes" id="UP000016480">
    <property type="component" value="Unassembled WGS sequence"/>
</dbReference>
<gene>
    <name evidence="2" type="ORF">PRUB_a5130</name>
</gene>